<name>A0A2A4HLR9_9GAMM</name>
<dbReference type="InterPro" id="IPR036928">
    <property type="entry name" value="AS_sf"/>
</dbReference>
<protein>
    <submittedName>
        <fullName evidence="3">Amidase</fullName>
    </submittedName>
</protein>
<dbReference type="InterPro" id="IPR000120">
    <property type="entry name" value="Amidase"/>
</dbReference>
<dbReference type="GO" id="GO:0003824">
    <property type="term" value="F:catalytic activity"/>
    <property type="evidence" value="ECO:0007669"/>
    <property type="project" value="InterPro"/>
</dbReference>
<dbReference type="PANTHER" id="PTHR11895">
    <property type="entry name" value="TRANSAMIDASE"/>
    <property type="match status" value="1"/>
</dbReference>
<feature type="domain" description="Amidase" evidence="2">
    <location>
        <begin position="28"/>
        <end position="413"/>
    </location>
</feature>
<dbReference type="AlphaFoldDB" id="A0A2A4HLR9"/>
<sequence>MTDWTQMTLAGFQRGLSRGEFAPLDWWRACRERIDALEPTLQAWECQAPEPAITAPDGVKPGQSLFGIPVGIKDIIDTARLPTTWGTRGYHRVAQSDLDASIVTELARLGALPMGKTVSTEYAYFQPSKTRNPHDPTRTPGGSSSGSAAAVAAGMVPVALGTQTVGSIIRPASYCGVVGFKPTHGTLGVAGVKALAPSLDTLGWFTRHLEDSRTLFRALTGSPPIRTLTRLDGVRVGLCQVPSTHSPSPETATALKGAGEKMAALGADIGTAELGASFDELVAHQRVILAYEATRALASERERFGALMSSPLLALLDEGQNLTLATYWQARQATERARIELSQQLAERFDVLLAPSAPGAAPEGLASTGDPIYSRAWTLLGVPCVNLPLHWTPLGLPVGVQLIADRYQDQRLLSIASALMP</sequence>
<evidence type="ECO:0000313" key="3">
    <source>
        <dbReference type="EMBL" id="PCF95155.1"/>
    </source>
</evidence>
<evidence type="ECO:0000259" key="2">
    <source>
        <dbReference type="Pfam" id="PF01425"/>
    </source>
</evidence>
<keyword evidence="4" id="KW-1185">Reference proteome</keyword>
<gene>
    <name evidence="3" type="ORF">CPA45_13900</name>
</gene>
<dbReference type="RefSeq" id="WP_096652423.1">
    <property type="nucleotide sequence ID" value="NZ_NWUX01000012.1"/>
</dbReference>
<dbReference type="OrthoDB" id="8872210at2"/>
<organism evidence="3 4">
    <name type="scientific">Vreelandella nigrificans</name>
    <dbReference type="NCBI Taxonomy" id="2042704"/>
    <lineage>
        <taxon>Bacteria</taxon>
        <taxon>Pseudomonadati</taxon>
        <taxon>Pseudomonadota</taxon>
        <taxon>Gammaproteobacteria</taxon>
        <taxon>Oceanospirillales</taxon>
        <taxon>Halomonadaceae</taxon>
        <taxon>Vreelandella</taxon>
    </lineage>
</organism>
<feature type="region of interest" description="Disordered" evidence="1">
    <location>
        <begin position="126"/>
        <end position="148"/>
    </location>
</feature>
<dbReference type="Gene3D" id="3.90.1300.10">
    <property type="entry name" value="Amidase signature (AS) domain"/>
    <property type="match status" value="1"/>
</dbReference>
<evidence type="ECO:0000256" key="1">
    <source>
        <dbReference type="SAM" id="MobiDB-lite"/>
    </source>
</evidence>
<accession>A0A2A4HLR9</accession>
<dbReference type="PANTHER" id="PTHR11895:SF151">
    <property type="entry name" value="GLUTAMYL-TRNA(GLN) AMIDOTRANSFERASE SUBUNIT A"/>
    <property type="match status" value="1"/>
</dbReference>
<dbReference type="EMBL" id="NWUX01000012">
    <property type="protein sequence ID" value="PCF95155.1"/>
    <property type="molecule type" value="Genomic_DNA"/>
</dbReference>
<reference evidence="4" key="1">
    <citation type="submission" date="2017-09" db="EMBL/GenBank/DDBJ databases">
        <authorList>
            <person name="Cho G.-S."/>
            <person name="Oguntoyinbo F.A."/>
            <person name="Cnockaert M."/>
            <person name="Kabisch J."/>
            <person name="Neve H."/>
            <person name="Bockelmann W."/>
            <person name="Wenning M."/>
            <person name="Franz C.M."/>
            <person name="Vandamme P."/>
        </authorList>
    </citation>
    <scope>NUCLEOTIDE SEQUENCE [LARGE SCALE GENOMIC DNA]</scope>
    <source>
        <strain evidence="4">MBT G8648</strain>
    </source>
</reference>
<dbReference type="Pfam" id="PF01425">
    <property type="entry name" value="Amidase"/>
    <property type="match status" value="1"/>
</dbReference>
<dbReference type="Proteomes" id="UP000218677">
    <property type="component" value="Unassembled WGS sequence"/>
</dbReference>
<proteinExistence type="predicted"/>
<evidence type="ECO:0000313" key="4">
    <source>
        <dbReference type="Proteomes" id="UP000218677"/>
    </source>
</evidence>
<dbReference type="InterPro" id="IPR023631">
    <property type="entry name" value="Amidase_dom"/>
</dbReference>
<dbReference type="SUPFAM" id="SSF75304">
    <property type="entry name" value="Amidase signature (AS) enzymes"/>
    <property type="match status" value="1"/>
</dbReference>
<comment type="caution">
    <text evidence="3">The sequence shown here is derived from an EMBL/GenBank/DDBJ whole genome shotgun (WGS) entry which is preliminary data.</text>
</comment>